<dbReference type="Proteomes" id="UP001324634">
    <property type="component" value="Chromosome"/>
</dbReference>
<dbReference type="EMBL" id="CP139487">
    <property type="protein sequence ID" value="WPU65820.1"/>
    <property type="molecule type" value="Genomic_DNA"/>
</dbReference>
<dbReference type="AlphaFoldDB" id="A0AAX4HS38"/>
<name>A0AAX4HS38_9BACT</name>
<dbReference type="Gene3D" id="3.90.550.10">
    <property type="entry name" value="Spore Coat Polysaccharide Biosynthesis Protein SpsA, Chain A"/>
    <property type="match status" value="1"/>
</dbReference>
<dbReference type="PANTHER" id="PTHR21485:SF6">
    <property type="entry name" value="N-ACYLNEURAMINATE CYTIDYLYLTRANSFERASE-RELATED"/>
    <property type="match status" value="1"/>
</dbReference>
<dbReference type="CDD" id="cd02513">
    <property type="entry name" value="CMP-NeuAc_Synthase"/>
    <property type="match status" value="1"/>
</dbReference>
<dbReference type="SUPFAM" id="SSF53448">
    <property type="entry name" value="Nucleotide-diphospho-sugar transferases"/>
    <property type="match status" value="1"/>
</dbReference>
<protein>
    <submittedName>
        <fullName evidence="1">Acylneuraminate cytidylyltransferase family protein</fullName>
        <ecNumber evidence="1">2.7.7.-</ecNumber>
    </submittedName>
</protein>
<reference evidence="1 2" key="1">
    <citation type="submission" date="2023-11" db="EMBL/GenBank/DDBJ databases">
        <title>Peredibacter starrii A3.12.</title>
        <authorList>
            <person name="Mitchell R.J."/>
        </authorList>
    </citation>
    <scope>NUCLEOTIDE SEQUENCE [LARGE SCALE GENOMIC DNA]</scope>
    <source>
        <strain evidence="1 2">A3.12</strain>
    </source>
</reference>
<dbReference type="EC" id="2.7.7.-" evidence="1"/>
<proteinExistence type="predicted"/>
<evidence type="ECO:0000313" key="1">
    <source>
        <dbReference type="EMBL" id="WPU65820.1"/>
    </source>
</evidence>
<dbReference type="InterPro" id="IPR003329">
    <property type="entry name" value="Cytidylyl_trans"/>
</dbReference>
<gene>
    <name evidence="1" type="ORF">SOO65_03575</name>
</gene>
<sequence>MITVFLPCRSGSERVKNKNIRTFAGVEGGLTRIKIEQLLKISQIQRIVLSTNDEEVMKIAESFNDRKIQIDRRPQHLALSSTSTDELIDYVGKIITEGDILWTHVTSPFVSAETYSRAIKKYYEVTNEGYDSLMSVSKIQTFLWSSEGAFNYDPLIEKWPRTQTLRPLYEVNSAFFMANHLTYISLKNRIGQKPYLLETSKIENIDIDWEEDFQFAEQVWRTR</sequence>
<keyword evidence="2" id="KW-1185">Reference proteome</keyword>
<organism evidence="1 2">
    <name type="scientific">Peredibacter starrii</name>
    <dbReference type="NCBI Taxonomy" id="28202"/>
    <lineage>
        <taxon>Bacteria</taxon>
        <taxon>Pseudomonadati</taxon>
        <taxon>Bdellovibrionota</taxon>
        <taxon>Bacteriovoracia</taxon>
        <taxon>Bacteriovoracales</taxon>
        <taxon>Bacteriovoracaceae</taxon>
        <taxon>Peredibacter</taxon>
    </lineage>
</organism>
<dbReference type="KEGG" id="psti:SOO65_03575"/>
<dbReference type="InterPro" id="IPR029044">
    <property type="entry name" value="Nucleotide-diphossugar_trans"/>
</dbReference>
<dbReference type="PANTHER" id="PTHR21485">
    <property type="entry name" value="HAD SUPERFAMILY MEMBERS CMAS AND KDSC"/>
    <property type="match status" value="1"/>
</dbReference>
<evidence type="ECO:0000313" key="2">
    <source>
        <dbReference type="Proteomes" id="UP001324634"/>
    </source>
</evidence>
<accession>A0AAX4HS38</accession>
<dbReference type="GO" id="GO:0008781">
    <property type="term" value="F:N-acylneuraminate cytidylyltransferase activity"/>
    <property type="evidence" value="ECO:0007669"/>
    <property type="project" value="TreeGrafter"/>
</dbReference>
<dbReference type="RefSeq" id="WP_321397048.1">
    <property type="nucleotide sequence ID" value="NZ_CP139487.1"/>
</dbReference>
<dbReference type="InterPro" id="IPR050793">
    <property type="entry name" value="CMP-NeuNAc_synthase"/>
</dbReference>
<keyword evidence="1" id="KW-0548">Nucleotidyltransferase</keyword>
<dbReference type="Pfam" id="PF02348">
    <property type="entry name" value="CTP_transf_3"/>
    <property type="match status" value="1"/>
</dbReference>
<keyword evidence="1" id="KW-0808">Transferase</keyword>